<feature type="transmembrane region" description="Helical" evidence="1">
    <location>
        <begin position="145"/>
        <end position="165"/>
    </location>
</feature>
<feature type="transmembrane region" description="Helical" evidence="1">
    <location>
        <begin position="109"/>
        <end position="130"/>
    </location>
</feature>
<protein>
    <submittedName>
        <fullName evidence="2">Uncharacterized protein</fullName>
    </submittedName>
</protein>
<feature type="transmembrane region" description="Helical" evidence="1">
    <location>
        <begin position="76"/>
        <end position="97"/>
    </location>
</feature>
<proteinExistence type="predicted"/>
<keyword evidence="1" id="KW-0812">Transmembrane</keyword>
<reference evidence="2 3" key="1">
    <citation type="journal article" date="2023" name="BMC Biol.">
        <title>The compact genome of the sponge Oopsacas minuta (Hexactinellida) is lacking key metazoan core genes.</title>
        <authorList>
            <person name="Santini S."/>
            <person name="Schenkelaars Q."/>
            <person name="Jourda C."/>
            <person name="Duchesne M."/>
            <person name="Belahbib H."/>
            <person name="Rocher C."/>
            <person name="Selva M."/>
            <person name="Riesgo A."/>
            <person name="Vervoort M."/>
            <person name="Leys S.P."/>
            <person name="Kodjabachian L."/>
            <person name="Le Bivic A."/>
            <person name="Borchiellini C."/>
            <person name="Claverie J.M."/>
            <person name="Renard E."/>
        </authorList>
    </citation>
    <scope>NUCLEOTIDE SEQUENCE [LARGE SCALE GENOMIC DNA]</scope>
    <source>
        <strain evidence="2">SPO-2</strain>
    </source>
</reference>
<sequence length="313" mass="37672">MKAITVQQLWLPSFQNHLKNLKVKALITNFILLILVLEIGSRVCFIYQNHCEILELLKITCSDDTRISSSMYVIKMISQFCLLPVICLFTKVLWLVYLHTPYKYNIMKWTAYMVMKIIAYLTFIHVGPIINKMNYGYIEDSNIEVLNYIVQSFFLSFELSMYIIYSRQFYLLLKGRELGNQLFLDKHKYLESKYLCIHYKVSAILITIAFLSRMLAGIALIQPPLVIYLFKLFPQIHFSPELKSFVEKNYLQEIFMLIYRITFNLNYLYLMLAIILQYWKKRRNISNINDRIRPLLRDYQDKIYYPRFNYRFR</sequence>
<feature type="transmembrane region" description="Helical" evidence="1">
    <location>
        <begin position="203"/>
        <end position="230"/>
    </location>
</feature>
<evidence type="ECO:0000313" key="3">
    <source>
        <dbReference type="Proteomes" id="UP001165289"/>
    </source>
</evidence>
<comment type="caution">
    <text evidence="2">The sequence shown here is derived from an EMBL/GenBank/DDBJ whole genome shotgun (WGS) entry which is preliminary data.</text>
</comment>
<dbReference type="EMBL" id="JAKMXF010000045">
    <property type="protein sequence ID" value="KAI6659842.1"/>
    <property type="molecule type" value="Genomic_DNA"/>
</dbReference>
<dbReference type="Proteomes" id="UP001165289">
    <property type="component" value="Unassembled WGS sequence"/>
</dbReference>
<organism evidence="2 3">
    <name type="scientific">Oopsacas minuta</name>
    <dbReference type="NCBI Taxonomy" id="111878"/>
    <lineage>
        <taxon>Eukaryota</taxon>
        <taxon>Metazoa</taxon>
        <taxon>Porifera</taxon>
        <taxon>Hexactinellida</taxon>
        <taxon>Hexasterophora</taxon>
        <taxon>Lyssacinosida</taxon>
        <taxon>Leucopsacidae</taxon>
        <taxon>Oopsacas</taxon>
    </lineage>
</organism>
<evidence type="ECO:0000313" key="2">
    <source>
        <dbReference type="EMBL" id="KAI6659842.1"/>
    </source>
</evidence>
<dbReference type="AlphaFoldDB" id="A0AAV7KET0"/>
<keyword evidence="1" id="KW-1133">Transmembrane helix</keyword>
<keyword evidence="1" id="KW-0472">Membrane</keyword>
<feature type="transmembrane region" description="Helical" evidence="1">
    <location>
        <begin position="26"/>
        <end position="48"/>
    </location>
</feature>
<gene>
    <name evidence="2" type="ORF">LOD99_10596</name>
</gene>
<name>A0AAV7KET0_9METZ</name>
<feature type="transmembrane region" description="Helical" evidence="1">
    <location>
        <begin position="250"/>
        <end position="276"/>
    </location>
</feature>
<evidence type="ECO:0000256" key="1">
    <source>
        <dbReference type="SAM" id="Phobius"/>
    </source>
</evidence>
<accession>A0AAV7KET0</accession>
<keyword evidence="3" id="KW-1185">Reference proteome</keyword>